<evidence type="ECO:0000256" key="1">
    <source>
        <dbReference type="PIRSR" id="PIRSR640198-1"/>
    </source>
</evidence>
<feature type="binding site" evidence="2">
    <location>
        <begin position="214"/>
        <end position="215"/>
    </location>
    <ligand>
        <name>ATP</name>
        <dbReference type="ChEBI" id="CHEBI:30616"/>
    </ligand>
</feature>
<keyword evidence="2" id="KW-0067">ATP-binding</keyword>
<dbReference type="PANTHER" id="PTHR13504">
    <property type="entry name" value="FIDO DOMAIN-CONTAINING PROTEIN DDB_G0283145"/>
    <property type="match status" value="1"/>
</dbReference>
<organism evidence="5 6">
    <name type="scientific">Selenomonas ruminantium</name>
    <dbReference type="NCBI Taxonomy" id="971"/>
    <lineage>
        <taxon>Bacteria</taxon>
        <taxon>Bacillati</taxon>
        <taxon>Bacillota</taxon>
        <taxon>Negativicutes</taxon>
        <taxon>Selenomonadales</taxon>
        <taxon>Selenomonadaceae</taxon>
        <taxon>Selenomonas</taxon>
    </lineage>
</organism>
<name>A0A1I0WST7_SELRU</name>
<dbReference type="InterPro" id="IPR040198">
    <property type="entry name" value="Fido_containing"/>
</dbReference>
<dbReference type="Proteomes" id="UP000183843">
    <property type="component" value="Unassembled WGS sequence"/>
</dbReference>
<dbReference type="Pfam" id="PF02661">
    <property type="entry name" value="Fic"/>
    <property type="match status" value="1"/>
</dbReference>
<feature type="domain" description="Fido" evidence="4">
    <location>
        <begin position="91"/>
        <end position="236"/>
    </location>
</feature>
<gene>
    <name evidence="5" type="ORF">SAMN05216587_103271</name>
</gene>
<reference evidence="5 6" key="1">
    <citation type="submission" date="2016-10" db="EMBL/GenBank/DDBJ databases">
        <authorList>
            <person name="de Groot N.N."/>
        </authorList>
    </citation>
    <scope>NUCLEOTIDE SEQUENCE [LARGE SCALE GENOMIC DNA]</scope>
    <source>
        <strain evidence="5 6">L14</strain>
    </source>
</reference>
<protein>
    <submittedName>
        <fullName evidence="5">Fic/DOC family protein</fullName>
    </submittedName>
</protein>
<evidence type="ECO:0000313" key="5">
    <source>
        <dbReference type="EMBL" id="SFA91604.1"/>
    </source>
</evidence>
<feature type="site" description="Important for autoinhibition of adenylyltransferase activity" evidence="3">
    <location>
        <position position="40"/>
    </location>
</feature>
<sequence>MSYEKIISYWTSSQIKTRADLEAILNGQIINFAYHSGKIENDNITYNDTRDIFERDTLSNYTGDLRTIFEIRNAKDAMNFVMEAFDQQRAFDEKFIKELHYELTKNTYDERRYSIGERPGEYKKHDYVTGREEVGALPEDVPEEIGELLNDLAETNLDSPKHILTAAAYFHAKFENIHPFADGNGRTGRLATNYFLMNHNHPPLIIHEEDRNDYYAALESWDTKQDLAPLKEFLTSQIEKTWQRQIQRMNRNNKGEI</sequence>
<dbReference type="EMBL" id="FOJX01000003">
    <property type="protein sequence ID" value="SFA91604.1"/>
    <property type="molecule type" value="Genomic_DNA"/>
</dbReference>
<dbReference type="InterPro" id="IPR003812">
    <property type="entry name" value="Fido"/>
</dbReference>
<proteinExistence type="predicted"/>
<dbReference type="GO" id="GO:0005524">
    <property type="term" value="F:ATP binding"/>
    <property type="evidence" value="ECO:0007669"/>
    <property type="project" value="UniProtKB-KW"/>
</dbReference>
<dbReference type="Gene3D" id="1.10.3290.10">
    <property type="entry name" value="Fido-like domain"/>
    <property type="match status" value="1"/>
</dbReference>
<evidence type="ECO:0000259" key="4">
    <source>
        <dbReference type="PROSITE" id="PS51459"/>
    </source>
</evidence>
<evidence type="ECO:0000313" key="6">
    <source>
        <dbReference type="Proteomes" id="UP000183843"/>
    </source>
</evidence>
<feature type="binding site" evidence="2">
    <location>
        <begin position="182"/>
        <end position="189"/>
    </location>
    <ligand>
        <name>ATP</name>
        <dbReference type="ChEBI" id="CHEBI:30616"/>
    </ligand>
</feature>
<evidence type="ECO:0000256" key="3">
    <source>
        <dbReference type="PIRSR" id="PIRSR640198-3"/>
    </source>
</evidence>
<dbReference type="AlphaFoldDB" id="A0A1I0WST7"/>
<feature type="active site" evidence="1">
    <location>
        <position position="178"/>
    </location>
</feature>
<dbReference type="PROSITE" id="PS51459">
    <property type="entry name" value="FIDO"/>
    <property type="match status" value="1"/>
</dbReference>
<dbReference type="RefSeq" id="WP_074814290.1">
    <property type="nucleotide sequence ID" value="NZ_FOJX01000003.1"/>
</dbReference>
<keyword evidence="2" id="KW-0547">Nucleotide-binding</keyword>
<accession>A0A1I0WST7</accession>
<dbReference type="InterPro" id="IPR036597">
    <property type="entry name" value="Fido-like_dom_sf"/>
</dbReference>
<dbReference type="SUPFAM" id="SSF140931">
    <property type="entry name" value="Fic-like"/>
    <property type="match status" value="1"/>
</dbReference>
<evidence type="ECO:0000256" key="2">
    <source>
        <dbReference type="PIRSR" id="PIRSR640198-2"/>
    </source>
</evidence>
<dbReference type="PANTHER" id="PTHR13504:SF38">
    <property type="entry name" value="FIDO DOMAIN-CONTAINING PROTEIN"/>
    <property type="match status" value="1"/>
</dbReference>